<protein>
    <submittedName>
        <fullName evidence="1">Uncharacterized protein</fullName>
    </submittedName>
</protein>
<comment type="caution">
    <text evidence="1">The sequence shown here is derived from an EMBL/GenBank/DDBJ whole genome shotgun (WGS) entry which is preliminary data.</text>
</comment>
<reference evidence="1 2" key="1">
    <citation type="submission" date="2015-07" db="EMBL/GenBank/DDBJ databases">
        <title>Comparative genomics of the Sigatoka disease complex on banana suggests a link between parallel evolutionary changes in Pseudocercospora fijiensis and Pseudocercospora eumusae and increased virulence on the banana host.</title>
        <authorList>
            <person name="Chang T.-C."/>
            <person name="Salvucci A."/>
            <person name="Crous P.W."/>
            <person name="Stergiopoulos I."/>
        </authorList>
    </citation>
    <scope>NUCLEOTIDE SEQUENCE [LARGE SCALE GENOMIC DNA]</scope>
    <source>
        <strain evidence="1 2">CBS 114824</strain>
    </source>
</reference>
<dbReference type="OrthoDB" id="3650837at2759"/>
<keyword evidence="2" id="KW-1185">Reference proteome</keyword>
<evidence type="ECO:0000313" key="2">
    <source>
        <dbReference type="Proteomes" id="UP000070133"/>
    </source>
</evidence>
<evidence type="ECO:0000313" key="1">
    <source>
        <dbReference type="EMBL" id="KXS99118.1"/>
    </source>
</evidence>
<accession>A0A139H9Q2</accession>
<proteinExistence type="predicted"/>
<gene>
    <name evidence="1" type="ORF">AC578_3510</name>
</gene>
<organism evidence="1 2">
    <name type="scientific">Pseudocercospora eumusae</name>
    <dbReference type="NCBI Taxonomy" id="321146"/>
    <lineage>
        <taxon>Eukaryota</taxon>
        <taxon>Fungi</taxon>
        <taxon>Dikarya</taxon>
        <taxon>Ascomycota</taxon>
        <taxon>Pezizomycotina</taxon>
        <taxon>Dothideomycetes</taxon>
        <taxon>Dothideomycetidae</taxon>
        <taxon>Mycosphaerellales</taxon>
        <taxon>Mycosphaerellaceae</taxon>
        <taxon>Pseudocercospora</taxon>
    </lineage>
</organism>
<name>A0A139H9Q2_9PEZI</name>
<dbReference type="AlphaFoldDB" id="A0A139H9Q2"/>
<dbReference type="Proteomes" id="UP000070133">
    <property type="component" value="Unassembled WGS sequence"/>
</dbReference>
<sequence length="292" mass="33617">MADGTFYEELLPSAIKHEHESLYTQKPSPRSAIKHSPRYLYDRCTSKELRAFVRARGLEDPYPRGLTLKYTYVRLLELADRSPAAFRFLDLPPEVRKLVYKELLGRLAPAKNYTQILRTCQLLCREATDVLYSSSPALCLIQTDETFPADRNYLTVHVLHHKFHKQEARHGQPIAYDALWPAFLTRIRHIRLSIHLHGRTEEAGHLKFSIGLRFMKIALKRLSMLLADKHEVKKLEISFMMHPAPKASIKDEDVRQAMSPLRQLRELKTFTLVGDVPEGLSDSISQTVTSTD</sequence>
<dbReference type="EMBL" id="LFZN01000099">
    <property type="protein sequence ID" value="KXS99118.1"/>
    <property type="molecule type" value="Genomic_DNA"/>
</dbReference>